<dbReference type="SUPFAM" id="SSF47807">
    <property type="entry name" value="5' to 3' exonuclease, C-terminal subdomain"/>
    <property type="match status" value="1"/>
</dbReference>
<dbReference type="InterPro" id="IPR008918">
    <property type="entry name" value="HhH2"/>
</dbReference>
<dbReference type="InterPro" id="IPR036279">
    <property type="entry name" value="5-3_exonuclease_C_sf"/>
</dbReference>
<keyword evidence="9 17" id="KW-0227">DNA damage</keyword>
<dbReference type="EMBL" id="WTYX01000002">
    <property type="protein sequence ID" value="MXO91162.1"/>
    <property type="molecule type" value="Genomic_DNA"/>
</dbReference>
<dbReference type="GO" id="GO:0003887">
    <property type="term" value="F:DNA-directed DNA polymerase activity"/>
    <property type="evidence" value="ECO:0007669"/>
    <property type="project" value="UniProtKB-UniRule"/>
</dbReference>
<dbReference type="Proteomes" id="UP000442714">
    <property type="component" value="Unassembled WGS sequence"/>
</dbReference>
<evidence type="ECO:0000256" key="17">
    <source>
        <dbReference type="RuleBase" id="RU004460"/>
    </source>
</evidence>
<evidence type="ECO:0000256" key="6">
    <source>
        <dbReference type="ARBA" id="ARBA00022695"/>
    </source>
</evidence>
<dbReference type="Gene3D" id="3.30.70.370">
    <property type="match status" value="1"/>
</dbReference>
<keyword evidence="6 17" id="KW-0548">Nucleotidyltransferase</keyword>
<dbReference type="AlphaFoldDB" id="A0A844ZV52"/>
<comment type="function">
    <text evidence="17">In addition to polymerase activity, this DNA polymerase exhibits 3'-5' and 5'-3' exonuclease activity.</text>
</comment>
<dbReference type="PROSITE" id="PS00447">
    <property type="entry name" value="DNA_POLYMERASE_A"/>
    <property type="match status" value="1"/>
</dbReference>
<evidence type="ECO:0000256" key="7">
    <source>
        <dbReference type="ARBA" id="ARBA00022705"/>
    </source>
</evidence>
<keyword evidence="13 17" id="KW-0238">DNA-binding</keyword>
<dbReference type="SMART" id="SM00475">
    <property type="entry name" value="53EXOc"/>
    <property type="match status" value="1"/>
</dbReference>
<dbReference type="CDD" id="cd09898">
    <property type="entry name" value="H3TH_53EXO"/>
    <property type="match status" value="1"/>
</dbReference>
<keyword evidence="5 17" id="KW-0808">Transferase</keyword>
<keyword evidence="14 17" id="KW-0234">DNA repair</keyword>
<dbReference type="InterPro" id="IPR002298">
    <property type="entry name" value="DNA_polymerase_A"/>
</dbReference>
<dbReference type="InterPro" id="IPR019760">
    <property type="entry name" value="DNA-dir_DNA_pol_A_CS"/>
</dbReference>
<dbReference type="Pfam" id="PF00476">
    <property type="entry name" value="DNA_pol_A"/>
    <property type="match status" value="1"/>
</dbReference>
<dbReference type="InterPro" id="IPR012337">
    <property type="entry name" value="RNaseH-like_sf"/>
</dbReference>
<dbReference type="SUPFAM" id="SSF56672">
    <property type="entry name" value="DNA/RNA polymerases"/>
    <property type="match status" value="1"/>
</dbReference>
<dbReference type="PANTHER" id="PTHR10133">
    <property type="entry name" value="DNA POLYMERASE I"/>
    <property type="match status" value="1"/>
</dbReference>
<dbReference type="SUPFAM" id="SSF88723">
    <property type="entry name" value="PIN domain-like"/>
    <property type="match status" value="1"/>
</dbReference>
<dbReference type="CDD" id="cd09859">
    <property type="entry name" value="PIN_53EXO"/>
    <property type="match status" value="1"/>
</dbReference>
<dbReference type="CDD" id="cd06139">
    <property type="entry name" value="DNA_polA_I_Ecoli_like_exo"/>
    <property type="match status" value="1"/>
</dbReference>
<evidence type="ECO:0000259" key="21">
    <source>
        <dbReference type="SMART" id="SM00482"/>
    </source>
</evidence>
<keyword evidence="12 17" id="KW-0239">DNA-directed DNA polymerase</keyword>
<dbReference type="PRINTS" id="PR00868">
    <property type="entry name" value="DNAPOLI"/>
</dbReference>
<dbReference type="InterPro" id="IPR029060">
    <property type="entry name" value="PIN-like_dom_sf"/>
</dbReference>
<organism evidence="22 23">
    <name type="scientific">Pontixanthobacter aquaemixtae</name>
    <dbReference type="NCBI Taxonomy" id="1958940"/>
    <lineage>
        <taxon>Bacteria</taxon>
        <taxon>Pseudomonadati</taxon>
        <taxon>Pseudomonadota</taxon>
        <taxon>Alphaproteobacteria</taxon>
        <taxon>Sphingomonadales</taxon>
        <taxon>Erythrobacteraceae</taxon>
        <taxon>Pontixanthobacter</taxon>
    </lineage>
</organism>
<dbReference type="InterPro" id="IPR002562">
    <property type="entry name" value="3'-5'_exonuclease_dom"/>
</dbReference>
<keyword evidence="23" id="KW-1185">Reference proteome</keyword>
<feature type="domain" description="5'-3' exonuclease" evidence="20">
    <location>
        <begin position="5"/>
        <end position="270"/>
    </location>
</feature>
<evidence type="ECO:0000256" key="11">
    <source>
        <dbReference type="ARBA" id="ARBA00022839"/>
    </source>
</evidence>
<dbReference type="PANTHER" id="PTHR10133:SF27">
    <property type="entry name" value="DNA POLYMERASE NU"/>
    <property type="match status" value="1"/>
</dbReference>
<evidence type="ECO:0000256" key="14">
    <source>
        <dbReference type="ARBA" id="ARBA00023204"/>
    </source>
</evidence>
<dbReference type="SUPFAM" id="SSF53098">
    <property type="entry name" value="Ribonuclease H-like"/>
    <property type="match status" value="1"/>
</dbReference>
<dbReference type="RefSeq" id="WP_160604879.1">
    <property type="nucleotide sequence ID" value="NZ_WTYX01000002.1"/>
</dbReference>
<evidence type="ECO:0000256" key="8">
    <source>
        <dbReference type="ARBA" id="ARBA00022722"/>
    </source>
</evidence>
<comment type="subunit">
    <text evidence="2">Single-chain monomer with multiple functions.</text>
</comment>
<dbReference type="GO" id="GO:0008408">
    <property type="term" value="F:3'-5' exonuclease activity"/>
    <property type="evidence" value="ECO:0007669"/>
    <property type="project" value="UniProtKB-UniRule"/>
</dbReference>
<dbReference type="InterPro" id="IPR002421">
    <property type="entry name" value="5-3_exonuclease"/>
</dbReference>
<evidence type="ECO:0000259" key="20">
    <source>
        <dbReference type="SMART" id="SM00475"/>
    </source>
</evidence>
<evidence type="ECO:0000259" key="19">
    <source>
        <dbReference type="SMART" id="SM00474"/>
    </source>
</evidence>
<dbReference type="FunFam" id="3.30.420.10:FF:000026">
    <property type="entry name" value="DNA polymerase I"/>
    <property type="match status" value="1"/>
</dbReference>
<evidence type="ECO:0000313" key="23">
    <source>
        <dbReference type="Proteomes" id="UP000442714"/>
    </source>
</evidence>
<keyword evidence="7 17" id="KW-0235">DNA replication</keyword>
<name>A0A844ZV52_9SPHN</name>
<keyword evidence="8" id="KW-0540">Nuclease</keyword>
<dbReference type="Pfam" id="PF01367">
    <property type="entry name" value="5_3_exonuc"/>
    <property type="match status" value="1"/>
</dbReference>
<evidence type="ECO:0000313" key="22">
    <source>
        <dbReference type="EMBL" id="MXO91162.1"/>
    </source>
</evidence>
<keyword evidence="11 17" id="KW-0269">Exonuclease</keyword>
<evidence type="ECO:0000256" key="3">
    <source>
        <dbReference type="ARBA" id="ARBA00012417"/>
    </source>
</evidence>
<dbReference type="InterPro" id="IPR020046">
    <property type="entry name" value="5-3_exonucl_a-hlix_arch_N"/>
</dbReference>
<dbReference type="NCBIfam" id="NF004397">
    <property type="entry name" value="PRK05755.1"/>
    <property type="match status" value="1"/>
</dbReference>
<dbReference type="Pfam" id="PF02739">
    <property type="entry name" value="5_3_exonuc_N"/>
    <property type="match status" value="1"/>
</dbReference>
<dbReference type="EC" id="2.7.7.7" evidence="3 16"/>
<evidence type="ECO:0000256" key="16">
    <source>
        <dbReference type="NCBIfam" id="TIGR00593"/>
    </source>
</evidence>
<evidence type="ECO:0000256" key="2">
    <source>
        <dbReference type="ARBA" id="ARBA00011541"/>
    </source>
</evidence>
<dbReference type="Gene3D" id="3.30.420.10">
    <property type="entry name" value="Ribonuclease H-like superfamily/Ribonuclease H"/>
    <property type="match status" value="1"/>
</dbReference>
<evidence type="ECO:0000256" key="5">
    <source>
        <dbReference type="ARBA" id="ARBA00022679"/>
    </source>
</evidence>
<dbReference type="Gene3D" id="1.10.150.20">
    <property type="entry name" value="5' to 3' exonuclease, C-terminal subdomain"/>
    <property type="match status" value="2"/>
</dbReference>
<evidence type="ECO:0000256" key="13">
    <source>
        <dbReference type="ARBA" id="ARBA00023125"/>
    </source>
</evidence>
<comment type="caution">
    <text evidence="22">The sequence shown here is derived from an EMBL/GenBank/DDBJ whole genome shotgun (WGS) entry which is preliminary data.</text>
</comment>
<dbReference type="FunFam" id="1.10.150.20:FF:000002">
    <property type="entry name" value="DNA polymerase I"/>
    <property type="match status" value="1"/>
</dbReference>
<dbReference type="SMART" id="SM00279">
    <property type="entry name" value="HhH2"/>
    <property type="match status" value="1"/>
</dbReference>
<evidence type="ECO:0000256" key="10">
    <source>
        <dbReference type="ARBA" id="ARBA00022801"/>
    </source>
</evidence>
<reference evidence="22 23" key="1">
    <citation type="submission" date="2019-12" db="EMBL/GenBank/DDBJ databases">
        <title>Genomic-based taxomic classification of the family Erythrobacteraceae.</title>
        <authorList>
            <person name="Xu L."/>
        </authorList>
    </citation>
    <scope>NUCLEOTIDE SEQUENCE [LARGE SCALE GENOMIC DNA]</scope>
    <source>
        <strain evidence="22 23">KCTC 52763</strain>
    </source>
</reference>
<sequence length="951" mass="103448">MADKNHLYLVDGSAYIFRAYHRLPPLTDPEGTPVGAVYGYTTMLWKLADDLDAAEGPTHLAVILDKSGRSFRNDIYPEYKANRPPAPEDLVPQFPLIRDATRAFSLECIEEEGLEADDLIASYARKAAADGWDVTIVSSDKDLMQLVSEGDDSTGRIDMLDTMKNQRISIPEVEEKFGVGPELVGDVLALMGDTADNIPGIFGVGPKTATKLIQEHGNLTAALDSAPDMKKSKLKERLLEHRADAELSRVLVTLKEDCDLPVALEDFKLDGVPPEPLAAFLQKHGFTSLLRRLDAGSGSPERPTNLNPAKPVTAGVAGDEHGNRQDVPEMPAVDRSAYECVQDRAALDRWIEKCLAARIVAVDTETSGLDAMQAELVGISLATGPNEACYIPLAHHNEGGGGSDMFAEKPKQIDRDEALEALRAMLASDSVIKIGQNIKYDLNVLARYGVEVTPIDDTMIISFALDAGRGEAGIGGGHGMDELSVRHLGHTPLSFKEICGTGKKAIPFGEVALDRATEYAAEDADVTWRLHKHLKPRLAIEGGSKVYERVDRPLIPVVAQMERHGIKVDHAQLAKLSGDFATEIGKLETQIHQDAGEEFTIGSPKQLGTILFEKLGHKGGRKGKSGQYSTDQSVLEKLAGDGAEIATRVLEWRQLSKLKSTYTDALQAAINPETGRVHTSYSLVGAQTGRLSSTDPNLQNIPIRTEIGRQIREAFVAEPGNVLLAADYSQIELRLAAHMADVPSLKEAFKEGEDIHARTAKEMYGEVDRDTRAKAKTINFAILYGISRWGLAGRLGVEPDEAQEVIDTYFARFPGIQNYISETLMAVKERGYSETLFGRKTWFPRINSKNQAERQGSERAAINAPIQGTSADIIKRAMARMMPTLDDAGLGHVKMLLQVHDELVFELPEGDVEAASTVIEKVMAEAAEPAVKLSVPLGIDIGSGNSWGAAH</sequence>
<dbReference type="Gene3D" id="1.20.1060.10">
    <property type="entry name" value="Taq DNA Polymerase, Chain T, domain 4"/>
    <property type="match status" value="1"/>
</dbReference>
<evidence type="ECO:0000256" key="12">
    <source>
        <dbReference type="ARBA" id="ARBA00022932"/>
    </source>
</evidence>
<evidence type="ECO:0000256" key="9">
    <source>
        <dbReference type="ARBA" id="ARBA00022763"/>
    </source>
</evidence>
<dbReference type="Pfam" id="PF01612">
    <property type="entry name" value="DNA_pol_A_exo1"/>
    <property type="match status" value="1"/>
</dbReference>
<dbReference type="FunFam" id="1.10.150.20:FF:000003">
    <property type="entry name" value="DNA polymerase I"/>
    <property type="match status" value="1"/>
</dbReference>
<feature type="domain" description="DNA-directed DNA polymerase family A palm" evidence="21">
    <location>
        <begin position="708"/>
        <end position="911"/>
    </location>
</feature>
<accession>A0A844ZV52</accession>
<comment type="catalytic activity">
    <reaction evidence="15 17">
        <text>DNA(n) + a 2'-deoxyribonucleoside 5'-triphosphate = DNA(n+1) + diphosphate</text>
        <dbReference type="Rhea" id="RHEA:22508"/>
        <dbReference type="Rhea" id="RHEA-COMP:17339"/>
        <dbReference type="Rhea" id="RHEA-COMP:17340"/>
        <dbReference type="ChEBI" id="CHEBI:33019"/>
        <dbReference type="ChEBI" id="CHEBI:61560"/>
        <dbReference type="ChEBI" id="CHEBI:173112"/>
        <dbReference type="EC" id="2.7.7.7"/>
    </reaction>
</comment>
<dbReference type="Gene3D" id="3.40.50.1010">
    <property type="entry name" value="5'-nuclease"/>
    <property type="match status" value="1"/>
</dbReference>
<feature type="domain" description="3'-5' exonuclease" evidence="19">
    <location>
        <begin position="338"/>
        <end position="539"/>
    </location>
</feature>
<dbReference type="GO" id="GO:0006302">
    <property type="term" value="P:double-strand break repair"/>
    <property type="evidence" value="ECO:0007669"/>
    <property type="project" value="TreeGrafter"/>
</dbReference>
<dbReference type="FunFam" id="1.20.1060.10:FF:000001">
    <property type="entry name" value="DNA polymerase I"/>
    <property type="match status" value="1"/>
</dbReference>
<dbReference type="InterPro" id="IPR018320">
    <property type="entry name" value="DNA_polymerase_1"/>
</dbReference>
<dbReference type="InterPro" id="IPR001098">
    <property type="entry name" value="DNA-dir_DNA_pol_A_palm_dom"/>
</dbReference>
<keyword evidence="10 17" id="KW-0378">Hydrolase</keyword>
<dbReference type="NCBIfam" id="TIGR00593">
    <property type="entry name" value="pola"/>
    <property type="match status" value="1"/>
</dbReference>
<comment type="similarity">
    <text evidence="1 17">Belongs to the DNA polymerase type-A family.</text>
</comment>
<dbReference type="SMART" id="SM00482">
    <property type="entry name" value="POLAc"/>
    <property type="match status" value="1"/>
</dbReference>
<proteinExistence type="inferred from homology"/>
<feature type="region of interest" description="Disordered" evidence="18">
    <location>
        <begin position="294"/>
        <end position="326"/>
    </location>
</feature>
<dbReference type="InterPro" id="IPR020045">
    <property type="entry name" value="DNA_polI_H3TH"/>
</dbReference>
<dbReference type="InterPro" id="IPR043502">
    <property type="entry name" value="DNA/RNA_pol_sf"/>
</dbReference>
<evidence type="ECO:0000256" key="4">
    <source>
        <dbReference type="ARBA" id="ARBA00020311"/>
    </source>
</evidence>
<dbReference type="GO" id="GO:0008409">
    <property type="term" value="F:5'-3' exonuclease activity"/>
    <property type="evidence" value="ECO:0007669"/>
    <property type="project" value="UniProtKB-UniRule"/>
</dbReference>
<dbReference type="GO" id="GO:0003677">
    <property type="term" value="F:DNA binding"/>
    <property type="evidence" value="ECO:0007669"/>
    <property type="project" value="UniProtKB-UniRule"/>
</dbReference>
<evidence type="ECO:0000256" key="15">
    <source>
        <dbReference type="ARBA" id="ARBA00049244"/>
    </source>
</evidence>
<dbReference type="InterPro" id="IPR036397">
    <property type="entry name" value="RNaseH_sf"/>
</dbReference>
<dbReference type="SMART" id="SM00474">
    <property type="entry name" value="35EXOc"/>
    <property type="match status" value="1"/>
</dbReference>
<evidence type="ECO:0000256" key="1">
    <source>
        <dbReference type="ARBA" id="ARBA00007705"/>
    </source>
</evidence>
<evidence type="ECO:0000256" key="18">
    <source>
        <dbReference type="SAM" id="MobiDB-lite"/>
    </source>
</evidence>
<dbReference type="GO" id="GO:0006261">
    <property type="term" value="P:DNA-templated DNA replication"/>
    <property type="evidence" value="ECO:0007669"/>
    <property type="project" value="UniProtKB-UniRule"/>
</dbReference>
<dbReference type="CDD" id="cd08637">
    <property type="entry name" value="DNA_pol_A_pol_I_C"/>
    <property type="match status" value="1"/>
</dbReference>
<protein>
    <recommendedName>
        <fullName evidence="4 16">DNA polymerase I</fullName>
        <ecNumber evidence="3 16">2.7.7.7</ecNumber>
    </recommendedName>
</protein>
<dbReference type="OrthoDB" id="9806424at2"/>
<gene>
    <name evidence="17 22" type="primary">polA</name>
    <name evidence="22" type="ORF">GRI41_10035</name>
</gene>